<evidence type="ECO:0000256" key="3">
    <source>
        <dbReference type="ARBA" id="ARBA00022475"/>
    </source>
</evidence>
<gene>
    <name evidence="9" type="ORF">COB13_06390</name>
</gene>
<reference evidence="9" key="2">
    <citation type="journal article" date="2018" name="ISME J.">
        <title>A dynamic microbial community with high functional redundancy inhabits the cold, oxic subseafloor aquifer.</title>
        <authorList>
            <person name="Tully B.J."/>
            <person name="Wheat C.G."/>
            <person name="Glazer B.T."/>
            <person name="Huber J.A."/>
        </authorList>
    </citation>
    <scope>NUCLEOTIDE SEQUENCE</scope>
    <source>
        <strain evidence="9">NORP83</strain>
    </source>
</reference>
<feature type="transmembrane region" description="Helical" evidence="7">
    <location>
        <begin position="88"/>
        <end position="117"/>
    </location>
</feature>
<organism evidence="9">
    <name type="scientific">OCS116 cluster bacterium</name>
    <dbReference type="NCBI Taxonomy" id="2030921"/>
    <lineage>
        <taxon>Bacteria</taxon>
        <taxon>Pseudomonadati</taxon>
        <taxon>Pseudomonadota</taxon>
        <taxon>Alphaproteobacteria</taxon>
        <taxon>OCS116 cluster</taxon>
    </lineage>
</organism>
<dbReference type="GO" id="GO:0005886">
    <property type="term" value="C:plasma membrane"/>
    <property type="evidence" value="ECO:0007669"/>
    <property type="project" value="UniProtKB-SubCell"/>
</dbReference>
<proteinExistence type="inferred from homology"/>
<reference key="1">
    <citation type="submission" date="2017-08" db="EMBL/GenBank/DDBJ databases">
        <title>A dynamic microbial community with high functional redundancy inhabits the cold, oxic subseafloor aquifer.</title>
        <authorList>
            <person name="Tully B.J."/>
            <person name="Wheat C.G."/>
            <person name="Glazer B.T."/>
            <person name="Huber J.A."/>
        </authorList>
    </citation>
    <scope>NUCLEOTIDE SEQUENCE [LARGE SCALE GENOMIC DNA]</scope>
</reference>
<evidence type="ECO:0000256" key="4">
    <source>
        <dbReference type="ARBA" id="ARBA00022692"/>
    </source>
</evidence>
<feature type="domain" description="Tripartite ATP-independent periplasmic transporters DctQ component" evidence="8">
    <location>
        <begin position="27"/>
        <end position="156"/>
    </location>
</feature>
<comment type="subcellular location">
    <subcellularLocation>
        <location evidence="7">Cell inner membrane</location>
        <topology evidence="7">Multi-pass membrane protein</topology>
    </subcellularLocation>
    <subcellularLocation>
        <location evidence="1">Cell membrane</location>
        <topology evidence="1">Multi-pass membrane protein</topology>
    </subcellularLocation>
</comment>
<evidence type="ECO:0000313" key="9">
    <source>
        <dbReference type="EMBL" id="PCJ01805.1"/>
    </source>
</evidence>
<accession>A0A2A4Z486</accession>
<feature type="transmembrane region" description="Helical" evidence="7">
    <location>
        <begin position="45"/>
        <end position="67"/>
    </location>
</feature>
<dbReference type="Pfam" id="PF04290">
    <property type="entry name" value="DctQ"/>
    <property type="match status" value="1"/>
</dbReference>
<dbReference type="GO" id="GO:0022857">
    <property type="term" value="F:transmembrane transporter activity"/>
    <property type="evidence" value="ECO:0007669"/>
    <property type="project" value="UniProtKB-UniRule"/>
</dbReference>
<sequence length="175" mass="19828">MRQFLKTFADRMSSIFSLIGGLGIFLMLVHVTFDVLLRQLFNFPPPATVLVVSHYYMVMIAFFPLGWSELRGDMISVEVLSSLFKGKVLWFKTVLIDLVIAAVYGFLAIHTWVIAMAEFKVRSYQVSLGVVIPIWPSYYILPIAFAVACLVVLLRLYFYVSPSDDELDNEQGLAS</sequence>
<dbReference type="InterPro" id="IPR055348">
    <property type="entry name" value="DctQ"/>
</dbReference>
<keyword evidence="3" id="KW-1003">Cell membrane</keyword>
<evidence type="ECO:0000259" key="8">
    <source>
        <dbReference type="Pfam" id="PF04290"/>
    </source>
</evidence>
<keyword evidence="6 7" id="KW-0472">Membrane</keyword>
<dbReference type="EMBL" id="NVUS01000006">
    <property type="protein sequence ID" value="PCJ01805.1"/>
    <property type="molecule type" value="Genomic_DNA"/>
</dbReference>
<evidence type="ECO:0000256" key="2">
    <source>
        <dbReference type="ARBA" id="ARBA00022448"/>
    </source>
</evidence>
<keyword evidence="4 7" id="KW-0812">Transmembrane</keyword>
<keyword evidence="5 7" id="KW-1133">Transmembrane helix</keyword>
<feature type="transmembrane region" description="Helical" evidence="7">
    <location>
        <begin position="12"/>
        <end position="33"/>
    </location>
</feature>
<evidence type="ECO:0000256" key="1">
    <source>
        <dbReference type="ARBA" id="ARBA00004651"/>
    </source>
</evidence>
<evidence type="ECO:0000256" key="7">
    <source>
        <dbReference type="RuleBase" id="RU369079"/>
    </source>
</evidence>
<dbReference type="AlphaFoldDB" id="A0A2A4Z486"/>
<evidence type="ECO:0000256" key="5">
    <source>
        <dbReference type="ARBA" id="ARBA00022989"/>
    </source>
</evidence>
<keyword evidence="7" id="KW-0997">Cell inner membrane</keyword>
<comment type="function">
    <text evidence="7">Part of the tripartite ATP-independent periplasmic (TRAP) transport system.</text>
</comment>
<feature type="transmembrane region" description="Helical" evidence="7">
    <location>
        <begin position="137"/>
        <end position="158"/>
    </location>
</feature>
<protein>
    <recommendedName>
        <fullName evidence="7">TRAP transporter small permease protein</fullName>
    </recommendedName>
</protein>
<evidence type="ECO:0000256" key="6">
    <source>
        <dbReference type="ARBA" id="ARBA00023136"/>
    </source>
</evidence>
<name>A0A2A4Z486_9PROT</name>
<comment type="similarity">
    <text evidence="7">Belongs to the TRAP transporter small permease family.</text>
</comment>
<comment type="subunit">
    <text evidence="7">The complex comprises the extracytoplasmic solute receptor protein and the two transmembrane proteins.</text>
</comment>
<comment type="caution">
    <text evidence="9">The sequence shown here is derived from an EMBL/GenBank/DDBJ whole genome shotgun (WGS) entry which is preliminary data.</text>
</comment>
<keyword evidence="2 7" id="KW-0813">Transport</keyword>